<dbReference type="RefSeq" id="WP_261186027.1">
    <property type="nucleotide sequence ID" value="NZ_JAXBLV010000208.1"/>
</dbReference>
<proteinExistence type="predicted"/>
<evidence type="ECO:0000313" key="2">
    <source>
        <dbReference type="Proteomes" id="UP001272242"/>
    </source>
</evidence>
<gene>
    <name evidence="1" type="ORF">R5W23_003605</name>
</gene>
<name>A0ABU5F3K3_9BACT</name>
<keyword evidence="2" id="KW-1185">Reference proteome</keyword>
<evidence type="ECO:0008006" key="3">
    <source>
        <dbReference type="Google" id="ProtNLM"/>
    </source>
</evidence>
<protein>
    <recommendedName>
        <fullName evidence="3">DUF222 domain-containing protein</fullName>
    </recommendedName>
</protein>
<dbReference type="Proteomes" id="UP001272242">
    <property type="component" value="Unassembled WGS sequence"/>
</dbReference>
<comment type="caution">
    <text evidence="1">The sequence shown here is derived from an EMBL/GenBank/DDBJ whole genome shotgun (WGS) entry which is preliminary data.</text>
</comment>
<accession>A0ABU5F3K3</accession>
<sequence>MNTLLMHDLAALVERLNEWRGTTVEVVEQITRSPGSLNRHATTYSSFVMRLEFVGVAFSGATLMVLGKALGRDAGYQASCDLLERLSVGADEVTLVERFAKAAERHTAIKRLNAVCDPGPGGAPGA</sequence>
<reference evidence="2" key="1">
    <citation type="journal article" date="2023" name="Mar. Drugs">
        <title>Gemmata algarum, a Novel Planctomycete Isolated from an Algal Mat, Displays Antimicrobial Activity.</title>
        <authorList>
            <person name="Kumar G."/>
            <person name="Kallscheuer N."/>
            <person name="Kashif M."/>
            <person name="Ahamad S."/>
            <person name="Jagadeeshwari U."/>
            <person name="Pannikurungottu S."/>
            <person name="Haufschild T."/>
            <person name="Kabuu M."/>
            <person name="Sasikala C."/>
            <person name="Jogler C."/>
            <person name="Ramana C."/>
        </authorList>
    </citation>
    <scope>NUCLEOTIDE SEQUENCE [LARGE SCALE GENOMIC DNA]</scope>
    <source>
        <strain evidence="2">JC673</strain>
    </source>
</reference>
<dbReference type="EMBL" id="JAXBLV010000208">
    <property type="protein sequence ID" value="MDY3562158.1"/>
    <property type="molecule type" value="Genomic_DNA"/>
</dbReference>
<evidence type="ECO:0000313" key="1">
    <source>
        <dbReference type="EMBL" id="MDY3562158.1"/>
    </source>
</evidence>
<organism evidence="1 2">
    <name type="scientific">Gemmata algarum</name>
    <dbReference type="NCBI Taxonomy" id="2975278"/>
    <lineage>
        <taxon>Bacteria</taxon>
        <taxon>Pseudomonadati</taxon>
        <taxon>Planctomycetota</taxon>
        <taxon>Planctomycetia</taxon>
        <taxon>Gemmatales</taxon>
        <taxon>Gemmataceae</taxon>
        <taxon>Gemmata</taxon>
    </lineage>
</organism>